<dbReference type="InterPro" id="IPR000594">
    <property type="entry name" value="ThiF_NAD_FAD-bd"/>
</dbReference>
<dbReference type="PRINTS" id="PR01849">
    <property type="entry name" value="UBIQUITINACT"/>
</dbReference>
<comment type="pathway">
    <text evidence="2">Protein modification; protein sumoylation.</text>
</comment>
<gene>
    <name evidence="9" type="ORF">B0T23DRAFT_127470</name>
</gene>
<dbReference type="GeneID" id="87869756"/>
<keyword evidence="5" id="KW-0539">Nucleus</keyword>
<name>A0AAJ0IB87_9PEZI</name>
<comment type="subcellular location">
    <subcellularLocation>
        <location evidence="1">Nucleus</location>
    </subcellularLocation>
</comment>
<dbReference type="PANTHER" id="PTHR10953:SF162">
    <property type="entry name" value="SUMO-ACTIVATING ENZYME SUBUNIT 1"/>
    <property type="match status" value="1"/>
</dbReference>
<organism evidence="9 10">
    <name type="scientific">Neurospora hispaniola</name>
    <dbReference type="NCBI Taxonomy" id="588809"/>
    <lineage>
        <taxon>Eukaryota</taxon>
        <taxon>Fungi</taxon>
        <taxon>Dikarya</taxon>
        <taxon>Ascomycota</taxon>
        <taxon>Pezizomycotina</taxon>
        <taxon>Sordariomycetes</taxon>
        <taxon>Sordariomycetidae</taxon>
        <taxon>Sordariales</taxon>
        <taxon>Sordariaceae</taxon>
        <taxon>Neurospora</taxon>
    </lineage>
</organism>
<dbReference type="Proteomes" id="UP001285908">
    <property type="component" value="Unassembled WGS sequence"/>
</dbReference>
<evidence type="ECO:0000256" key="4">
    <source>
        <dbReference type="ARBA" id="ARBA00022786"/>
    </source>
</evidence>
<evidence type="ECO:0000256" key="5">
    <source>
        <dbReference type="ARBA" id="ARBA00023242"/>
    </source>
</evidence>
<evidence type="ECO:0000256" key="6">
    <source>
        <dbReference type="ARBA" id="ARBA00044354"/>
    </source>
</evidence>
<dbReference type="RefSeq" id="XP_062694574.1">
    <property type="nucleotide sequence ID" value="XM_062832134.1"/>
</dbReference>
<accession>A0AAJ0IB87</accession>
<dbReference type="GO" id="GO:0016925">
    <property type="term" value="P:protein sumoylation"/>
    <property type="evidence" value="ECO:0007669"/>
    <property type="project" value="TreeGrafter"/>
</dbReference>
<dbReference type="InterPro" id="IPR045886">
    <property type="entry name" value="ThiF/MoeB/HesA"/>
</dbReference>
<feature type="compositionally biased region" description="Low complexity" evidence="7">
    <location>
        <begin position="437"/>
        <end position="466"/>
    </location>
</feature>
<dbReference type="Gene3D" id="3.40.50.720">
    <property type="entry name" value="NAD(P)-binding Rossmann-like Domain"/>
    <property type="match status" value="1"/>
</dbReference>
<dbReference type="InterPro" id="IPR000011">
    <property type="entry name" value="UBQ/SUMO-activ_enz_E1-like"/>
</dbReference>
<comment type="similarity">
    <text evidence="3">Belongs to the ubiquitin-activating E1 family.</text>
</comment>
<evidence type="ECO:0000256" key="3">
    <source>
        <dbReference type="ARBA" id="ARBA00005673"/>
    </source>
</evidence>
<dbReference type="Pfam" id="PF00899">
    <property type="entry name" value="ThiF"/>
    <property type="match status" value="1"/>
</dbReference>
<feature type="domain" description="THIF-type NAD/FAD binding fold" evidence="8">
    <location>
        <begin position="33"/>
        <end position="373"/>
    </location>
</feature>
<dbReference type="EMBL" id="JAULSX010000003">
    <property type="protein sequence ID" value="KAK3495145.1"/>
    <property type="molecule type" value="Genomic_DNA"/>
</dbReference>
<evidence type="ECO:0000256" key="2">
    <source>
        <dbReference type="ARBA" id="ARBA00004718"/>
    </source>
</evidence>
<dbReference type="CDD" id="cd01492">
    <property type="entry name" value="Aos1_SUMO"/>
    <property type="match status" value="1"/>
</dbReference>
<sequence length="472" mass="50768">MTTTTTQATETNGSGQEASHSAAGISADEIALYDRQIRLWGMKAQEKIRSANILLITMKALANEIAKNLVLAGIGSLTINDHAVVSEADLGAQFFLSAEDGHLGQNRAVAASASLQRLNPRVKVIVDTDDIRTKHSSFYSSFDVIIATDLDADTLNVINTATRIHGRKFYAAGSHGLYGFLFADLIEHDFIIERQRSNLSTTLGPETKTRSIVSVAPKEPDNKDSHIELVTKRELYSTWLLASSDASHLPQDILSSPRRKRAVTPILSCLRALWQFTSTFGVPPTGPELLTNHTALAAFTQMCSDKHKALGLPAETLRAELLRSFLQNVGAELAPVAAVLGGQLAQDVINVLGQTQQPIQNFVVFSGESMEANVYALHPREGELGRGLLPVTMGVIDAAAEVLEKEGQTTDLMGLGGQHLGGQQQQQPSSQMEGVEQQQQQQQQQQANGVSTEQSTGAGQQQEQQGSGAGNA</sequence>
<evidence type="ECO:0000313" key="9">
    <source>
        <dbReference type="EMBL" id="KAK3495145.1"/>
    </source>
</evidence>
<proteinExistence type="inferred from homology"/>
<dbReference type="AlphaFoldDB" id="A0AAJ0IB87"/>
<dbReference type="PANTHER" id="PTHR10953">
    <property type="entry name" value="UBIQUITIN-ACTIVATING ENZYME E1"/>
    <property type="match status" value="1"/>
</dbReference>
<keyword evidence="4" id="KW-0833">Ubl conjugation pathway</keyword>
<dbReference type="FunFam" id="3.40.50.720:FF:000560">
    <property type="entry name" value="SUMO activating enzyme (AosA), putative"/>
    <property type="match status" value="1"/>
</dbReference>
<evidence type="ECO:0000256" key="1">
    <source>
        <dbReference type="ARBA" id="ARBA00004123"/>
    </source>
</evidence>
<keyword evidence="10" id="KW-1185">Reference proteome</keyword>
<feature type="compositionally biased region" description="Low complexity" evidence="7">
    <location>
        <begin position="1"/>
        <end position="11"/>
    </location>
</feature>
<feature type="region of interest" description="Disordered" evidence="7">
    <location>
        <begin position="1"/>
        <end position="22"/>
    </location>
</feature>
<dbReference type="SUPFAM" id="SSF69572">
    <property type="entry name" value="Activating enzymes of the ubiquitin-like proteins"/>
    <property type="match status" value="1"/>
</dbReference>
<dbReference type="GO" id="GO:0005737">
    <property type="term" value="C:cytoplasm"/>
    <property type="evidence" value="ECO:0007669"/>
    <property type="project" value="TreeGrafter"/>
</dbReference>
<comment type="caution">
    <text evidence="9">The sequence shown here is derived from an EMBL/GenBank/DDBJ whole genome shotgun (WGS) entry which is preliminary data.</text>
</comment>
<dbReference type="GO" id="GO:0019948">
    <property type="term" value="F:SUMO activating enzyme activity"/>
    <property type="evidence" value="ECO:0007669"/>
    <property type="project" value="TreeGrafter"/>
</dbReference>
<feature type="region of interest" description="Disordered" evidence="7">
    <location>
        <begin position="412"/>
        <end position="472"/>
    </location>
</feature>
<protein>
    <recommendedName>
        <fullName evidence="6">Ubiquitin-like 1-activating enzyme E1A</fullName>
    </recommendedName>
</protein>
<evidence type="ECO:0000313" key="10">
    <source>
        <dbReference type="Proteomes" id="UP001285908"/>
    </source>
</evidence>
<evidence type="ECO:0000259" key="8">
    <source>
        <dbReference type="Pfam" id="PF00899"/>
    </source>
</evidence>
<evidence type="ECO:0000256" key="7">
    <source>
        <dbReference type="SAM" id="MobiDB-lite"/>
    </source>
</evidence>
<reference evidence="9 10" key="1">
    <citation type="journal article" date="2023" name="Mol. Phylogenet. Evol.">
        <title>Genome-scale phylogeny and comparative genomics of the fungal order Sordariales.</title>
        <authorList>
            <person name="Hensen N."/>
            <person name="Bonometti L."/>
            <person name="Westerberg I."/>
            <person name="Brannstrom I.O."/>
            <person name="Guillou S."/>
            <person name="Cros-Aarteil S."/>
            <person name="Calhoun S."/>
            <person name="Haridas S."/>
            <person name="Kuo A."/>
            <person name="Mondo S."/>
            <person name="Pangilinan J."/>
            <person name="Riley R."/>
            <person name="LaButti K."/>
            <person name="Andreopoulos B."/>
            <person name="Lipzen A."/>
            <person name="Chen C."/>
            <person name="Yan M."/>
            <person name="Daum C."/>
            <person name="Ng V."/>
            <person name="Clum A."/>
            <person name="Steindorff A."/>
            <person name="Ohm R.A."/>
            <person name="Martin F."/>
            <person name="Silar P."/>
            <person name="Natvig D.O."/>
            <person name="Lalanne C."/>
            <person name="Gautier V."/>
            <person name="Ament-Velasquez S.L."/>
            <person name="Kruys A."/>
            <person name="Hutchinson M.I."/>
            <person name="Powell A.J."/>
            <person name="Barry K."/>
            <person name="Miller A.N."/>
            <person name="Grigoriev I.V."/>
            <person name="Debuchy R."/>
            <person name="Gladieux P."/>
            <person name="Hiltunen Thoren M."/>
            <person name="Johannesson H."/>
        </authorList>
    </citation>
    <scope>NUCLEOTIDE SEQUENCE [LARGE SCALE GENOMIC DNA]</scope>
    <source>
        <strain evidence="9 10">FGSC 10403</strain>
    </source>
</reference>
<dbReference type="GO" id="GO:0031510">
    <property type="term" value="C:SUMO activating enzyme complex"/>
    <property type="evidence" value="ECO:0007669"/>
    <property type="project" value="TreeGrafter"/>
</dbReference>
<dbReference type="InterPro" id="IPR035985">
    <property type="entry name" value="Ubiquitin-activating_enz"/>
</dbReference>